<feature type="compositionally biased region" description="Basic residues" evidence="1">
    <location>
        <begin position="35"/>
        <end position="47"/>
    </location>
</feature>
<dbReference type="Proteomes" id="UP000183832">
    <property type="component" value="Unassembled WGS sequence"/>
</dbReference>
<protein>
    <submittedName>
        <fullName evidence="2">CLUMA_CG010396, isoform A</fullName>
    </submittedName>
</protein>
<evidence type="ECO:0000313" key="3">
    <source>
        <dbReference type="Proteomes" id="UP000183832"/>
    </source>
</evidence>
<name>A0A1J1I9R6_9DIPT</name>
<keyword evidence="3" id="KW-1185">Reference proteome</keyword>
<gene>
    <name evidence="2" type="ORF">CLUMA_CG010396</name>
</gene>
<dbReference type="AlphaFoldDB" id="A0A1J1I9R6"/>
<feature type="region of interest" description="Disordered" evidence="1">
    <location>
        <begin position="28"/>
        <end position="65"/>
    </location>
</feature>
<sequence>MTLRFIESQARRDKILINLNISMKKKNTTRDISRANKKIYTSKKKKTETHDNSQDETATSEGKDEKEDNFNLLPCITQLAHLRITFPYAISPFFLTHPLSSFGFNSLTQSRHEKIFRWHLEAWKNA</sequence>
<proteinExistence type="predicted"/>
<evidence type="ECO:0000256" key="1">
    <source>
        <dbReference type="SAM" id="MobiDB-lite"/>
    </source>
</evidence>
<organism evidence="2 3">
    <name type="scientific">Clunio marinus</name>
    <dbReference type="NCBI Taxonomy" id="568069"/>
    <lineage>
        <taxon>Eukaryota</taxon>
        <taxon>Metazoa</taxon>
        <taxon>Ecdysozoa</taxon>
        <taxon>Arthropoda</taxon>
        <taxon>Hexapoda</taxon>
        <taxon>Insecta</taxon>
        <taxon>Pterygota</taxon>
        <taxon>Neoptera</taxon>
        <taxon>Endopterygota</taxon>
        <taxon>Diptera</taxon>
        <taxon>Nematocera</taxon>
        <taxon>Chironomoidea</taxon>
        <taxon>Chironomidae</taxon>
        <taxon>Clunio</taxon>
    </lineage>
</organism>
<dbReference type="EMBL" id="CVRI01000045">
    <property type="protein sequence ID" value="CRK96992.1"/>
    <property type="molecule type" value="Genomic_DNA"/>
</dbReference>
<accession>A0A1J1I9R6</accession>
<reference evidence="2 3" key="1">
    <citation type="submission" date="2015-04" db="EMBL/GenBank/DDBJ databases">
        <authorList>
            <person name="Syromyatnikov M.Y."/>
            <person name="Popov V.N."/>
        </authorList>
    </citation>
    <scope>NUCLEOTIDE SEQUENCE [LARGE SCALE GENOMIC DNA]</scope>
</reference>
<evidence type="ECO:0000313" key="2">
    <source>
        <dbReference type="EMBL" id="CRK96992.1"/>
    </source>
</evidence>